<accession>A0ACB8BM09</accession>
<name>A0ACB8BM09_9AGAM</name>
<evidence type="ECO:0000313" key="2">
    <source>
        <dbReference type="Proteomes" id="UP000790709"/>
    </source>
</evidence>
<gene>
    <name evidence="1" type="ORF">BV22DRAFT_1064678</name>
</gene>
<sequence>MSQAEVLSSTSPITPADLPGLEVNGHSYVTSPSVSPTTQVALDKAYEASSRSVEYTKTENKLNDFVDRVSQPISSGYYVTASEFYNNNADAIQDSMANAVRSPDMKAAEKDIRSFAESSKVLMKMLDEVAKVHPFIGVAVLVFKAVVTLGLKKRDNDSKIIALKVKMQDMMSILLELRYVRDPRQEFPNGTTLEGRMQGLMKAVAKDIADCGCLCDTYAKKSLVAKVFKGPIWDDRLAGFVDIFANRRKEIEFALSIHNTLGIDNANRTLSELREGLHAVHEKLDMLDIFKRLDRTSTKELTKIVADAKGPPDAWIDNDDVLRKLILATRNKAKDIQPTAPATAIKSPKSAGVKSSELATVRAELQEDPDQALARNIELFDRKMKVQEKQLMEQLGGVVHREGDRIISAVISGPHDRLMDPDLHKLWKEMGWKGSAKARHFVLALYDYFVDKYRETDDQHVIATPVAAMSPFPSDDHPDPGMMIDIALTTYHPNSKSDDRWALTYINISRIQPILESFDVDGSGFININEANSLTSSRPKGWSLPHWLAYWAAGWHSVTWGYALGIKRVIQTMYDHLEDVLPANRSMVDQYLECIFRVEQLCSSVRACDEHVYYDPLLNEKISPYIMEEQQRIEENLKSIAYHIDAPNTLTLIVGQGPIERYIFPLLYLLLKQHIRIIKLACKGIFSENHLTEAEGSLEHVFSYVYVRINNLVAHFKHKGFDIMAQLENVAFGMFRLLTDDAAIELDEDRDSSYDSDSEDVSDDVDPGILKLGLLEHEADWSKYEDPDFEIDGGEGILASGQPSLQGIWTGTYSRGEAHEEDSFYVTLRSGQEGGSFVGDGADGSDSFKVVGHLDACKDEAGYDVRFTKDAIKSGTPSTIFQGKLYTATTTIDGHWGVVGDEVLGEFHLALCPPFARQFRYSSQEYRYNRARARWQFAGAATLHRIRRSFWSWSFFKGRMEKRKRFIELWKRRELAQAWSHTTFNDVDLEKEALELTELEETLSPADLVFFQSLAKSDVRTEVVHCGLLCDSCGTTMIGTRLICLECVAPNFGNQVDLCFSCLSMEVMNENFTHEKAHPMVKLQRFWHRRELGALVRRSREAVERANDALQPMSERKDAGVAKTQDGGSTASDKPLDESFDRRCINCQELISRPCWYCIDCDTGVFICDDCDARNIGHWGEGHCSDHPLVRCQEQMDAPAGADQAEARISEIENKITVLNERLVTLETRMDDLHTALNQRFSTMEELLKQVICRLTSHSPYLVEQA</sequence>
<dbReference type="Proteomes" id="UP000790709">
    <property type="component" value="Unassembled WGS sequence"/>
</dbReference>
<keyword evidence="2" id="KW-1185">Reference proteome</keyword>
<reference evidence="1" key="1">
    <citation type="journal article" date="2021" name="New Phytol.">
        <title>Evolutionary innovations through gain and loss of genes in the ectomycorrhizal Boletales.</title>
        <authorList>
            <person name="Wu G."/>
            <person name="Miyauchi S."/>
            <person name="Morin E."/>
            <person name="Kuo A."/>
            <person name="Drula E."/>
            <person name="Varga T."/>
            <person name="Kohler A."/>
            <person name="Feng B."/>
            <person name="Cao Y."/>
            <person name="Lipzen A."/>
            <person name="Daum C."/>
            <person name="Hundley H."/>
            <person name="Pangilinan J."/>
            <person name="Johnson J."/>
            <person name="Barry K."/>
            <person name="LaButti K."/>
            <person name="Ng V."/>
            <person name="Ahrendt S."/>
            <person name="Min B."/>
            <person name="Choi I.G."/>
            <person name="Park H."/>
            <person name="Plett J.M."/>
            <person name="Magnuson J."/>
            <person name="Spatafora J.W."/>
            <person name="Nagy L.G."/>
            <person name="Henrissat B."/>
            <person name="Grigoriev I.V."/>
            <person name="Yang Z.L."/>
            <person name="Xu J."/>
            <person name="Martin F.M."/>
        </authorList>
    </citation>
    <scope>NUCLEOTIDE SEQUENCE</scope>
    <source>
        <strain evidence="1">KUC20120723A-06</strain>
    </source>
</reference>
<proteinExistence type="predicted"/>
<protein>
    <submittedName>
        <fullName evidence="1">Uncharacterized protein</fullName>
    </submittedName>
</protein>
<evidence type="ECO:0000313" key="1">
    <source>
        <dbReference type="EMBL" id="KAH7925598.1"/>
    </source>
</evidence>
<dbReference type="EMBL" id="MU266399">
    <property type="protein sequence ID" value="KAH7925598.1"/>
    <property type="molecule type" value="Genomic_DNA"/>
</dbReference>
<comment type="caution">
    <text evidence="1">The sequence shown here is derived from an EMBL/GenBank/DDBJ whole genome shotgun (WGS) entry which is preliminary data.</text>
</comment>
<organism evidence="1 2">
    <name type="scientific">Leucogyrophana mollusca</name>
    <dbReference type="NCBI Taxonomy" id="85980"/>
    <lineage>
        <taxon>Eukaryota</taxon>
        <taxon>Fungi</taxon>
        <taxon>Dikarya</taxon>
        <taxon>Basidiomycota</taxon>
        <taxon>Agaricomycotina</taxon>
        <taxon>Agaricomycetes</taxon>
        <taxon>Agaricomycetidae</taxon>
        <taxon>Boletales</taxon>
        <taxon>Boletales incertae sedis</taxon>
        <taxon>Leucogyrophana</taxon>
    </lineage>
</organism>